<gene>
    <name evidence="3" type="ORF">FJTKL_14974</name>
</gene>
<dbReference type="InterPro" id="IPR006640">
    <property type="entry name" value="SprT-like_domain"/>
</dbReference>
<accession>A0ABR4E6D7</accession>
<protein>
    <recommendedName>
        <fullName evidence="2">SprT-like domain-containing protein</fullName>
    </recommendedName>
</protein>
<feature type="region of interest" description="Disordered" evidence="1">
    <location>
        <begin position="1"/>
        <end position="53"/>
    </location>
</feature>
<dbReference type="InterPro" id="IPR036910">
    <property type="entry name" value="HMG_box_dom_sf"/>
</dbReference>
<reference evidence="3 4" key="1">
    <citation type="submission" date="2024-03" db="EMBL/GenBank/DDBJ databases">
        <title>A high-quality draft genome sequence of Diaporthe vaccinii, a causative agent of upright dieback and viscid rot disease in cranberry plants.</title>
        <authorList>
            <person name="Sarrasin M."/>
            <person name="Lang B.F."/>
            <person name="Burger G."/>
        </authorList>
    </citation>
    <scope>NUCLEOTIDE SEQUENCE [LARGE SCALE GENOMIC DNA]</scope>
    <source>
        <strain evidence="3 4">IS7</strain>
    </source>
</reference>
<feature type="compositionally biased region" description="Polar residues" evidence="1">
    <location>
        <begin position="172"/>
        <end position="185"/>
    </location>
</feature>
<feature type="compositionally biased region" description="Basic and acidic residues" evidence="1">
    <location>
        <begin position="192"/>
        <end position="209"/>
    </location>
</feature>
<dbReference type="SMART" id="SM00731">
    <property type="entry name" value="SprT"/>
    <property type="match status" value="1"/>
</dbReference>
<dbReference type="EMBL" id="JBAWTH010000091">
    <property type="protein sequence ID" value="KAL2278009.1"/>
    <property type="molecule type" value="Genomic_DNA"/>
</dbReference>
<comment type="caution">
    <text evidence="3">The sequence shown here is derived from an EMBL/GenBank/DDBJ whole genome shotgun (WGS) entry which is preliminary data.</text>
</comment>
<feature type="compositionally biased region" description="Polar residues" evidence="1">
    <location>
        <begin position="33"/>
        <end position="49"/>
    </location>
</feature>
<feature type="region of interest" description="Disordered" evidence="1">
    <location>
        <begin position="66"/>
        <end position="90"/>
    </location>
</feature>
<dbReference type="PANTHER" id="PTHR23099">
    <property type="entry name" value="TRANSCRIPTIONAL REGULATOR"/>
    <property type="match status" value="1"/>
</dbReference>
<dbReference type="CDD" id="cd00084">
    <property type="entry name" value="HMG-box_SF"/>
    <property type="match status" value="1"/>
</dbReference>
<dbReference type="PANTHER" id="PTHR23099:SF0">
    <property type="entry name" value="GERM CELL NUCLEAR ACIDIC PROTEIN"/>
    <property type="match status" value="1"/>
</dbReference>
<evidence type="ECO:0000259" key="2">
    <source>
        <dbReference type="SMART" id="SM00731"/>
    </source>
</evidence>
<dbReference type="InterPro" id="IPR035240">
    <property type="entry name" value="SprT_Zn_ribbon"/>
</dbReference>
<feature type="region of interest" description="Disordered" evidence="1">
    <location>
        <begin position="309"/>
        <end position="335"/>
    </location>
</feature>
<name>A0ABR4E6D7_9PEZI</name>
<proteinExistence type="predicted"/>
<dbReference type="SUPFAM" id="SSF47095">
    <property type="entry name" value="HMG-box"/>
    <property type="match status" value="1"/>
</dbReference>
<evidence type="ECO:0000313" key="3">
    <source>
        <dbReference type="EMBL" id="KAL2278009.1"/>
    </source>
</evidence>
<evidence type="ECO:0000256" key="1">
    <source>
        <dbReference type="SAM" id="MobiDB-lite"/>
    </source>
</evidence>
<dbReference type="Proteomes" id="UP001600888">
    <property type="component" value="Unassembled WGS sequence"/>
</dbReference>
<feature type="compositionally biased region" description="Basic and acidic residues" evidence="1">
    <location>
        <begin position="22"/>
        <end position="32"/>
    </location>
</feature>
<feature type="compositionally biased region" description="Basic and acidic residues" evidence="1">
    <location>
        <begin position="592"/>
        <end position="601"/>
    </location>
</feature>
<feature type="region of interest" description="Disordered" evidence="1">
    <location>
        <begin position="121"/>
        <end position="288"/>
    </location>
</feature>
<organism evidence="3 4">
    <name type="scientific">Diaporthe vaccinii</name>
    <dbReference type="NCBI Taxonomy" id="105482"/>
    <lineage>
        <taxon>Eukaryota</taxon>
        <taxon>Fungi</taxon>
        <taxon>Dikarya</taxon>
        <taxon>Ascomycota</taxon>
        <taxon>Pezizomycotina</taxon>
        <taxon>Sordariomycetes</taxon>
        <taxon>Sordariomycetidae</taxon>
        <taxon>Diaporthales</taxon>
        <taxon>Diaporthaceae</taxon>
        <taxon>Diaporthe</taxon>
        <taxon>Diaporthe eres species complex</taxon>
    </lineage>
</organism>
<dbReference type="Pfam" id="PF17283">
    <property type="entry name" value="Zn_ribbon_SprT"/>
    <property type="match status" value="1"/>
</dbReference>
<keyword evidence="4" id="KW-1185">Reference proteome</keyword>
<feature type="compositionally biased region" description="Low complexity" evidence="1">
    <location>
        <begin position="315"/>
        <end position="335"/>
    </location>
</feature>
<feature type="compositionally biased region" description="Acidic residues" evidence="1">
    <location>
        <begin position="121"/>
        <end position="132"/>
    </location>
</feature>
<dbReference type="Pfam" id="PF10263">
    <property type="entry name" value="SprT-like"/>
    <property type="match status" value="1"/>
</dbReference>
<feature type="region of interest" description="Disordered" evidence="1">
    <location>
        <begin position="557"/>
        <end position="601"/>
    </location>
</feature>
<sequence>MARGRRIVVDSDNDDDFPELQDLGRNRNHESRNLSVLSASQTEDSTSKGTVRRRKLGALSDKTLLRPKMDRGSSRTIFDDDGDDFARPRRTELRTIKPRPVVKSVEIDRCSDTDSIHEETIIEDFCDDDGSDFEASRISGSDESDFSDEEFLQRWPSKSKRPGTETKERNRPVQSKRSPSPSAQLLSEAIEAQERDDLRQCGSEGDRVNSKTTSKKASKSRDITPSDLARPLSKLNIHDLKPPSSQESSSSIERPKTPTSPPPQPPKTSGLVSPSKKIPRIPATPHHPNVATFWDQEFIDDWNDEHSPKKQLFIPSVGGSPSKKQSSPSKKGEPSAAAIAKAAKKAFEQSKHELADRFLHELDTLITDGKISELSAATGGIRIDWTNKLNTTAGRANWKRETIKRKDGDTGAVTSVRYKHHASIELAEKVIDDEGRLLNVIAHEFCHLANFMVNGVTTNPHGKEFKAWAARVTSRFGGRGIEVTTKHSYDIDFKYVWECTACGLEFKRHSKSIHTDRHRCGACKSELRQTKPVPRGKPGKESDYQKFMKEQMKLIKQENPASPQKDIMKMVATQWSQKEKPTSSSQCSNDDSSSKPHKVEGVARALDQLALIDLT</sequence>
<feature type="domain" description="SprT-like" evidence="2">
    <location>
        <begin position="360"/>
        <end position="530"/>
    </location>
</feature>
<evidence type="ECO:0000313" key="4">
    <source>
        <dbReference type="Proteomes" id="UP001600888"/>
    </source>
</evidence>
<feature type="compositionally biased region" description="Basic and acidic residues" evidence="1">
    <location>
        <begin position="162"/>
        <end position="171"/>
    </location>
</feature>